<dbReference type="EMBL" id="CP157968">
    <property type="protein sequence ID" value="XBU03142.1"/>
    <property type="molecule type" value="Genomic_DNA"/>
</dbReference>
<organism evidence="2">
    <name type="scientific">Rhizobium sp. ZPR4</name>
    <dbReference type="NCBI Taxonomy" id="3158966"/>
    <lineage>
        <taxon>Bacteria</taxon>
        <taxon>Pseudomonadati</taxon>
        <taxon>Pseudomonadota</taxon>
        <taxon>Alphaproteobacteria</taxon>
        <taxon>Hyphomicrobiales</taxon>
        <taxon>Rhizobiaceae</taxon>
        <taxon>Rhizobium/Agrobacterium group</taxon>
        <taxon>Rhizobium</taxon>
    </lineage>
</organism>
<sequence>MEHDEDAKFERRRYARKALLTIVVCTALAALGAWLIQPETASAELHGHSTQPAASPPSPPTI</sequence>
<keyword evidence="1" id="KW-1133">Transmembrane helix</keyword>
<reference evidence="2" key="1">
    <citation type="submission" date="2024-06" db="EMBL/GenBank/DDBJ databases">
        <authorList>
            <person name="Li T."/>
            <person name="Gao R."/>
        </authorList>
    </citation>
    <scope>NUCLEOTIDE SEQUENCE</scope>
    <source>
        <strain evidence="2">ZPR4</strain>
    </source>
</reference>
<evidence type="ECO:0000313" key="2">
    <source>
        <dbReference type="EMBL" id="XBU03142.1"/>
    </source>
</evidence>
<gene>
    <name evidence="2" type="ORF">ABOK31_21440</name>
</gene>
<keyword evidence="1" id="KW-0472">Membrane</keyword>
<protein>
    <submittedName>
        <fullName evidence="2">Uncharacterized protein</fullName>
    </submittedName>
</protein>
<accession>A0AAU7SL64</accession>
<keyword evidence="1" id="KW-0812">Transmembrane</keyword>
<dbReference type="RefSeq" id="WP_350019297.1">
    <property type="nucleotide sequence ID" value="NZ_CP157968.1"/>
</dbReference>
<proteinExistence type="predicted"/>
<dbReference type="AlphaFoldDB" id="A0AAU7SL64"/>
<evidence type="ECO:0000256" key="1">
    <source>
        <dbReference type="SAM" id="Phobius"/>
    </source>
</evidence>
<name>A0AAU7SL64_9HYPH</name>
<feature type="transmembrane region" description="Helical" evidence="1">
    <location>
        <begin position="18"/>
        <end position="36"/>
    </location>
</feature>